<dbReference type="EMBL" id="CABWMH010000006">
    <property type="protein sequence ID" value="VXB43212.1"/>
    <property type="molecule type" value="Genomic_DNA"/>
</dbReference>
<dbReference type="AlphaFoldDB" id="A0AAX3J3F4"/>
<organism evidence="1 2">
    <name type="scientific">Pantoea brenneri</name>
    <dbReference type="NCBI Taxonomy" id="472694"/>
    <lineage>
        <taxon>Bacteria</taxon>
        <taxon>Pseudomonadati</taxon>
        <taxon>Pseudomonadota</taxon>
        <taxon>Gammaproteobacteria</taxon>
        <taxon>Enterobacterales</taxon>
        <taxon>Erwiniaceae</taxon>
        <taxon>Pantoea</taxon>
    </lineage>
</organism>
<sequence>MANQILLQSQEILFTPHLQKRQVPLLETGLHVSGELSGVKRDDLRLQLEVDRPSYRVETGRQAKGLWLPQDTLVTIFQRTRRRHAIQIAAGWRMARVLLPVLAIAVSKVAQCGGSLLRHSYSHF</sequence>
<reference evidence="1 2" key="1">
    <citation type="submission" date="2019-10" db="EMBL/GenBank/DDBJ databases">
        <authorList>
            <person name="Karimi E."/>
        </authorList>
    </citation>
    <scope>NUCLEOTIDE SEQUENCE [LARGE SCALE GENOMIC DNA]</scope>
    <source>
        <strain evidence="1">Pantoea sp. 111</strain>
    </source>
</reference>
<proteinExistence type="predicted"/>
<accession>A0AAX3J3F4</accession>
<evidence type="ECO:0000313" key="2">
    <source>
        <dbReference type="Proteomes" id="UP000433737"/>
    </source>
</evidence>
<protein>
    <submittedName>
        <fullName evidence="1">Uncharacterized protein</fullName>
    </submittedName>
</protein>
<name>A0AAX3J3F4_9GAMM</name>
<dbReference type="Proteomes" id="UP000433737">
    <property type="component" value="Unassembled WGS sequence"/>
</dbReference>
<gene>
    <name evidence="1" type="ORF">PANT111_140132</name>
</gene>
<comment type="caution">
    <text evidence="1">The sequence shown here is derived from an EMBL/GenBank/DDBJ whole genome shotgun (WGS) entry which is preliminary data.</text>
</comment>
<evidence type="ECO:0000313" key="1">
    <source>
        <dbReference type="EMBL" id="VXB43212.1"/>
    </source>
</evidence>